<evidence type="ECO:0000256" key="5">
    <source>
        <dbReference type="ARBA" id="ARBA00022692"/>
    </source>
</evidence>
<evidence type="ECO:0000259" key="9">
    <source>
        <dbReference type="PROSITE" id="PS50928"/>
    </source>
</evidence>
<feature type="transmembrane region" description="Helical" evidence="8">
    <location>
        <begin position="63"/>
        <end position="87"/>
    </location>
</feature>
<dbReference type="SUPFAM" id="SSF161098">
    <property type="entry name" value="MetI-like"/>
    <property type="match status" value="2"/>
</dbReference>
<evidence type="ECO:0000256" key="8">
    <source>
        <dbReference type="RuleBase" id="RU363032"/>
    </source>
</evidence>
<keyword evidence="4" id="KW-0997">Cell inner membrane</keyword>
<feature type="transmembrane region" description="Helical" evidence="8">
    <location>
        <begin position="149"/>
        <end position="171"/>
    </location>
</feature>
<keyword evidence="3" id="KW-1003">Cell membrane</keyword>
<keyword evidence="7 8" id="KW-0472">Membrane</keyword>
<comment type="caution">
    <text evidence="10">The sequence shown here is derived from an EMBL/GenBank/DDBJ whole genome shotgun (WGS) entry which is preliminary data.</text>
</comment>
<evidence type="ECO:0000256" key="1">
    <source>
        <dbReference type="ARBA" id="ARBA00004429"/>
    </source>
</evidence>
<dbReference type="GO" id="GO:0005886">
    <property type="term" value="C:plasma membrane"/>
    <property type="evidence" value="ECO:0007669"/>
    <property type="project" value="UniProtKB-SubCell"/>
</dbReference>
<dbReference type="RefSeq" id="WP_074834612.1">
    <property type="nucleotide sequence ID" value="NZ_CATLQZ010000004.1"/>
</dbReference>
<dbReference type="PANTHER" id="PTHR43357">
    <property type="entry name" value="INNER MEMBRANE ABC TRANSPORTER PERMEASE PROTEIN YDCV"/>
    <property type="match status" value="1"/>
</dbReference>
<dbReference type="EMBL" id="FNYY01000001">
    <property type="protein sequence ID" value="SEI63155.1"/>
    <property type="molecule type" value="Genomic_DNA"/>
</dbReference>
<feature type="transmembrane region" description="Helical" evidence="8">
    <location>
        <begin position="528"/>
        <end position="547"/>
    </location>
</feature>
<evidence type="ECO:0000313" key="11">
    <source>
        <dbReference type="Proteomes" id="UP000182932"/>
    </source>
</evidence>
<dbReference type="CDD" id="cd06261">
    <property type="entry name" value="TM_PBP2"/>
    <property type="match status" value="2"/>
</dbReference>
<feature type="domain" description="ABC transmembrane type-1" evidence="9">
    <location>
        <begin position="340"/>
        <end position="546"/>
    </location>
</feature>
<feature type="transmembrane region" description="Helical" evidence="8">
    <location>
        <begin position="250"/>
        <end position="269"/>
    </location>
</feature>
<accession>A0A975W6Q0</accession>
<name>A0A975W6Q0_9RHOB</name>
<feature type="transmembrane region" description="Helical" evidence="8">
    <location>
        <begin position="376"/>
        <end position="401"/>
    </location>
</feature>
<protein>
    <submittedName>
        <fullName evidence="10">Iron(III) transport system permease protein</fullName>
    </submittedName>
</protein>
<feature type="transmembrane region" description="Helical" evidence="8">
    <location>
        <begin position="413"/>
        <end position="435"/>
    </location>
</feature>
<reference evidence="10 11" key="1">
    <citation type="submission" date="2016-10" db="EMBL/GenBank/DDBJ databases">
        <authorList>
            <person name="Varghese N."/>
            <person name="Submissions S."/>
        </authorList>
    </citation>
    <scope>NUCLEOTIDE SEQUENCE [LARGE SCALE GENOMIC DNA]</scope>
    <source>
        <strain evidence="10 11">FF3</strain>
    </source>
</reference>
<feature type="transmembrane region" description="Helical" evidence="8">
    <location>
        <begin position="99"/>
        <end position="119"/>
    </location>
</feature>
<evidence type="ECO:0000313" key="10">
    <source>
        <dbReference type="EMBL" id="SEI63155.1"/>
    </source>
</evidence>
<keyword evidence="6 8" id="KW-1133">Transmembrane helix</keyword>
<dbReference type="Gene3D" id="1.10.3720.10">
    <property type="entry name" value="MetI-like"/>
    <property type="match status" value="2"/>
</dbReference>
<feature type="transmembrane region" description="Helical" evidence="8">
    <location>
        <begin position="299"/>
        <end position="323"/>
    </location>
</feature>
<feature type="transmembrane region" description="Helical" evidence="8">
    <location>
        <begin position="474"/>
        <end position="492"/>
    </location>
</feature>
<evidence type="ECO:0000256" key="7">
    <source>
        <dbReference type="ARBA" id="ARBA00023136"/>
    </source>
</evidence>
<dbReference type="Proteomes" id="UP000182932">
    <property type="component" value="Unassembled WGS sequence"/>
</dbReference>
<sequence length="553" mass="59184">MPTDSTLSPPRRRRHAEPLRLLRAAAYAVAGLCLLPILAVTLAGVTGGVETLTHLAQTVLPRYAGNTLVLVACVALGTLSIGTGAACFVTMTEFRGRRLFEILLVVPLAFPAYVLAYAYTHLLDHPGIVQSTLREVMGWGPRDYWFPEIRSLGGAAAMLVLVLYPYVYLLARAAFLGQSASTFHAARALGNTPLQAFLKVTLPMARPAIAAGVLLATMETIADFGTVSYFGVPTFATGIYTSWFSMADRAAAAQLSLGLLAFALTLAVLERRSRGEAKYHTGQRVERLTRLRLHGSSEFAAWALCAVPVLFGAVIPIVALVIMGQGSGQDLMSRRYLGFIQNSLVLAGTAALCTLAAAVVLGFFHRAARRPGARWAIYAGRLGYAVPGGVIAVGLMVPFAAFDNALDAVMRDWFGVSTGLLFTGSIWVLVFAYMIRFMAAAIGAYEGGQSAINPNLDAASRVLGQSSYGTLRRIHLPILTPSLLTALLIVFVDVMKELPATLILRPFNYDTLAVQAHRLAADERLEGAAVPSLVIVAVGVLPVILLCRRVGRE</sequence>
<dbReference type="GeneID" id="80816707"/>
<comment type="subcellular location">
    <subcellularLocation>
        <location evidence="1">Cell inner membrane</location>
        <topology evidence="1">Multi-pass membrane protein</topology>
    </subcellularLocation>
    <subcellularLocation>
        <location evidence="8">Cell membrane</location>
        <topology evidence="8">Multi-pass membrane protein</topology>
    </subcellularLocation>
</comment>
<keyword evidence="2 8" id="KW-0813">Transport</keyword>
<keyword evidence="5 8" id="KW-0812">Transmembrane</keyword>
<dbReference type="PANTHER" id="PTHR43357:SF3">
    <property type="entry name" value="FE(3+)-TRANSPORT SYSTEM PERMEASE PROTEIN FBPB 2"/>
    <property type="match status" value="1"/>
</dbReference>
<evidence type="ECO:0000256" key="2">
    <source>
        <dbReference type="ARBA" id="ARBA00022448"/>
    </source>
</evidence>
<feature type="transmembrane region" description="Helical" evidence="8">
    <location>
        <begin position="343"/>
        <end position="364"/>
    </location>
</feature>
<proteinExistence type="inferred from homology"/>
<dbReference type="FunFam" id="1.10.3720.10:FF:000088">
    <property type="entry name" value="Iron(III) ABC transporter, permease protein"/>
    <property type="match status" value="1"/>
</dbReference>
<dbReference type="Pfam" id="PF00528">
    <property type="entry name" value="BPD_transp_1"/>
    <property type="match status" value="1"/>
</dbReference>
<dbReference type="InterPro" id="IPR035906">
    <property type="entry name" value="MetI-like_sf"/>
</dbReference>
<feature type="domain" description="ABC transmembrane type-1" evidence="9">
    <location>
        <begin position="64"/>
        <end position="268"/>
    </location>
</feature>
<comment type="similarity">
    <text evidence="8">Belongs to the binding-protein-dependent transport system permease family.</text>
</comment>
<dbReference type="GO" id="GO:0055085">
    <property type="term" value="P:transmembrane transport"/>
    <property type="evidence" value="ECO:0007669"/>
    <property type="project" value="InterPro"/>
</dbReference>
<feature type="transmembrane region" description="Helical" evidence="8">
    <location>
        <begin position="21"/>
        <end position="43"/>
    </location>
</feature>
<dbReference type="InterPro" id="IPR000515">
    <property type="entry name" value="MetI-like"/>
</dbReference>
<evidence type="ECO:0000256" key="6">
    <source>
        <dbReference type="ARBA" id="ARBA00022989"/>
    </source>
</evidence>
<dbReference type="PROSITE" id="PS50928">
    <property type="entry name" value="ABC_TM1"/>
    <property type="match status" value="2"/>
</dbReference>
<evidence type="ECO:0000256" key="3">
    <source>
        <dbReference type="ARBA" id="ARBA00022475"/>
    </source>
</evidence>
<feature type="transmembrane region" description="Helical" evidence="8">
    <location>
        <begin position="208"/>
        <end position="230"/>
    </location>
</feature>
<evidence type="ECO:0000256" key="4">
    <source>
        <dbReference type="ARBA" id="ARBA00022519"/>
    </source>
</evidence>
<organism evidence="10 11">
    <name type="scientific">Marinovum algicola</name>
    <dbReference type="NCBI Taxonomy" id="42444"/>
    <lineage>
        <taxon>Bacteria</taxon>
        <taxon>Pseudomonadati</taxon>
        <taxon>Pseudomonadota</taxon>
        <taxon>Alphaproteobacteria</taxon>
        <taxon>Rhodobacterales</taxon>
        <taxon>Roseobacteraceae</taxon>
        <taxon>Marinovum</taxon>
    </lineage>
</organism>
<keyword evidence="11" id="KW-1185">Reference proteome</keyword>
<dbReference type="AlphaFoldDB" id="A0A975W6Q0"/>
<gene>
    <name evidence="10" type="ORF">SAMN04487940_101440</name>
</gene>